<evidence type="ECO:0000313" key="4">
    <source>
        <dbReference type="EMBL" id="MFC6892511.1"/>
    </source>
</evidence>
<dbReference type="PROSITE" id="PS51257">
    <property type="entry name" value="PROKAR_LIPOPROTEIN"/>
    <property type="match status" value="1"/>
</dbReference>
<evidence type="ECO:0000259" key="3">
    <source>
        <dbReference type="PROSITE" id="PS50966"/>
    </source>
</evidence>
<dbReference type="GO" id="GO:0008270">
    <property type="term" value="F:zinc ion binding"/>
    <property type="evidence" value="ECO:0007669"/>
    <property type="project" value="UniProtKB-KW"/>
</dbReference>
<accession>A0ABD5UZV0</accession>
<feature type="region of interest" description="Disordered" evidence="2">
    <location>
        <begin position="116"/>
        <end position="137"/>
    </location>
</feature>
<reference evidence="4 5" key="1">
    <citation type="journal article" date="2019" name="Int. J. Syst. Evol. Microbiol.">
        <title>The Global Catalogue of Microorganisms (GCM) 10K type strain sequencing project: providing services to taxonomists for standard genome sequencing and annotation.</title>
        <authorList>
            <consortium name="The Broad Institute Genomics Platform"/>
            <consortium name="The Broad Institute Genome Sequencing Center for Infectious Disease"/>
            <person name="Wu L."/>
            <person name="Ma J."/>
        </authorList>
    </citation>
    <scope>NUCLEOTIDE SEQUENCE [LARGE SCALE GENOMIC DNA]</scope>
    <source>
        <strain evidence="4 5">SKJ47</strain>
    </source>
</reference>
<keyword evidence="5" id="KW-1185">Reference proteome</keyword>
<dbReference type="EMBL" id="JBHSXL010000006">
    <property type="protein sequence ID" value="MFC6892511.1"/>
    <property type="molecule type" value="Genomic_DNA"/>
</dbReference>
<proteinExistence type="predicted"/>
<evidence type="ECO:0000313" key="5">
    <source>
        <dbReference type="Proteomes" id="UP001596296"/>
    </source>
</evidence>
<dbReference type="Pfam" id="PF04434">
    <property type="entry name" value="SWIM"/>
    <property type="match status" value="1"/>
</dbReference>
<sequence length="220" mass="23557">MTIRPTRDRRYVVETTGGTYVVSLSAGSCTCPDAAIRGVRCKHLRRVAMEVTSGSVPAPNERVGVCAVCGRETFVPVGSAGAHLCETHLFEPGEIARDRETGKRLLVTAVTADRADATETDEGRLVSEYPTNADYGSHEPVVEAVYISEAEARGGTENGSSSVIEPSDRKRYRFPASRLRRPRGDDDRAGPRRSADDADSNAAGERIGTDSSSAGERVDA</sequence>
<keyword evidence="1" id="KW-0862">Zinc</keyword>
<dbReference type="Proteomes" id="UP001596296">
    <property type="component" value="Unassembled WGS sequence"/>
</dbReference>
<evidence type="ECO:0000256" key="1">
    <source>
        <dbReference type="PROSITE-ProRule" id="PRU00325"/>
    </source>
</evidence>
<dbReference type="AlphaFoldDB" id="A0ABD5UZV0"/>
<name>A0ABD5UZV0_9EURY</name>
<organism evidence="4 5">
    <name type="scientific">Halopenitus salinus</name>
    <dbReference type="NCBI Taxonomy" id="1198295"/>
    <lineage>
        <taxon>Archaea</taxon>
        <taxon>Methanobacteriati</taxon>
        <taxon>Methanobacteriota</taxon>
        <taxon>Stenosarchaea group</taxon>
        <taxon>Halobacteria</taxon>
        <taxon>Halobacteriales</taxon>
        <taxon>Haloferacaceae</taxon>
        <taxon>Halopenitus</taxon>
    </lineage>
</organism>
<keyword evidence="1" id="KW-0863">Zinc-finger</keyword>
<evidence type="ECO:0000256" key="2">
    <source>
        <dbReference type="SAM" id="MobiDB-lite"/>
    </source>
</evidence>
<feature type="domain" description="SWIM-type" evidence="3">
    <location>
        <begin position="20"/>
        <end position="52"/>
    </location>
</feature>
<feature type="compositionally biased region" description="Basic residues" evidence="2">
    <location>
        <begin position="170"/>
        <end position="181"/>
    </location>
</feature>
<feature type="compositionally biased region" description="Basic and acidic residues" evidence="2">
    <location>
        <begin position="116"/>
        <end position="125"/>
    </location>
</feature>
<dbReference type="PROSITE" id="PS50966">
    <property type="entry name" value="ZF_SWIM"/>
    <property type="match status" value="1"/>
</dbReference>
<feature type="region of interest" description="Disordered" evidence="2">
    <location>
        <begin position="152"/>
        <end position="220"/>
    </location>
</feature>
<keyword evidence="1" id="KW-0479">Metal-binding</keyword>
<comment type="caution">
    <text evidence="4">The sequence shown here is derived from an EMBL/GenBank/DDBJ whole genome shotgun (WGS) entry which is preliminary data.</text>
</comment>
<dbReference type="InterPro" id="IPR007527">
    <property type="entry name" value="Znf_SWIM"/>
</dbReference>
<feature type="compositionally biased region" description="Basic and acidic residues" evidence="2">
    <location>
        <begin position="182"/>
        <end position="196"/>
    </location>
</feature>
<gene>
    <name evidence="4" type="ORF">ACFQE9_07790</name>
</gene>
<dbReference type="RefSeq" id="WP_379742827.1">
    <property type="nucleotide sequence ID" value="NZ_JBHSVN010000001.1"/>
</dbReference>
<protein>
    <submittedName>
        <fullName evidence="4">SWIM zinc finger family protein</fullName>
    </submittedName>
</protein>